<evidence type="ECO:0000313" key="1">
    <source>
        <dbReference type="EMBL" id="WIA13854.1"/>
    </source>
</evidence>
<gene>
    <name evidence="1" type="ORF">OEZ85_002428</name>
</gene>
<organism evidence="1 2">
    <name type="scientific">Tetradesmus obliquus</name>
    <name type="common">Green alga</name>
    <name type="synonym">Acutodesmus obliquus</name>
    <dbReference type="NCBI Taxonomy" id="3088"/>
    <lineage>
        <taxon>Eukaryota</taxon>
        <taxon>Viridiplantae</taxon>
        <taxon>Chlorophyta</taxon>
        <taxon>core chlorophytes</taxon>
        <taxon>Chlorophyceae</taxon>
        <taxon>CS clade</taxon>
        <taxon>Sphaeropleales</taxon>
        <taxon>Scenedesmaceae</taxon>
        <taxon>Tetradesmus</taxon>
    </lineage>
</organism>
<protein>
    <submittedName>
        <fullName evidence="1">Uncharacterized protein</fullName>
    </submittedName>
</protein>
<dbReference type="Proteomes" id="UP001244341">
    <property type="component" value="Chromosome 5b"/>
</dbReference>
<keyword evidence="2" id="KW-1185">Reference proteome</keyword>
<accession>A0ABY8TXG9</accession>
<dbReference type="InterPro" id="IPR011990">
    <property type="entry name" value="TPR-like_helical_dom_sf"/>
</dbReference>
<dbReference type="SUPFAM" id="SSF48452">
    <property type="entry name" value="TPR-like"/>
    <property type="match status" value="1"/>
</dbReference>
<dbReference type="EMBL" id="CP126212">
    <property type="protein sequence ID" value="WIA13854.1"/>
    <property type="molecule type" value="Genomic_DNA"/>
</dbReference>
<proteinExistence type="predicted"/>
<reference evidence="1 2" key="1">
    <citation type="submission" date="2023-05" db="EMBL/GenBank/DDBJ databases">
        <title>A 100% complete, gapless, phased diploid assembly of the Scenedesmus obliquus UTEX 3031 genome.</title>
        <authorList>
            <person name="Biondi T.C."/>
            <person name="Hanschen E.R."/>
            <person name="Kwon T."/>
            <person name="Eng W."/>
            <person name="Kruse C.P.S."/>
            <person name="Koehler S.I."/>
            <person name="Kunde Y."/>
            <person name="Gleasner C.D."/>
            <person name="You Mak K.T."/>
            <person name="Polle J."/>
            <person name="Hovde B.T."/>
            <person name="Starkenburg S.R."/>
        </authorList>
    </citation>
    <scope>NUCLEOTIDE SEQUENCE [LARGE SCALE GENOMIC DNA]</scope>
    <source>
        <strain evidence="1 2">DOE0152z</strain>
    </source>
</reference>
<evidence type="ECO:0000313" key="2">
    <source>
        <dbReference type="Proteomes" id="UP001244341"/>
    </source>
</evidence>
<name>A0ABY8TXG9_TETOB</name>
<sequence length="240" mass="25983">MLHESATYHKPRIFRLPRPGSFRGRTHEWFALDPGAAEHTLGASAVFVELPKDEAAVAAKAARDIQLLGLETAAAPGDQRWWYYLGDANDISGDCRSALKAWGTCAGLTGGWAEEGAWCMYRAAVCHSRSKEWDAALQALTRGMCRHPGLPELPWYAGWVAYQAGRHREAVAWSHMSIALGCHKGLCMERIGFSHPPGKYEGPYDVLKWALRALGDEPGAAAAEVEEAAALAARNTAGAG</sequence>
<dbReference type="Gene3D" id="1.25.40.10">
    <property type="entry name" value="Tetratricopeptide repeat domain"/>
    <property type="match status" value="1"/>
</dbReference>